<evidence type="ECO:0000313" key="2">
    <source>
        <dbReference type="EMBL" id="MBW89410.1"/>
    </source>
</evidence>
<accession>A0A2P2J7H2</accession>
<sequence length="85" mass="9606">MWLFYFLIVLIVCLCVHVYFQSTVLTIHQDPTKDVTPLCAMDHMYCHVSSARLVALSSWHKNAKGWCTPTITTVSGSDFSCLPLL</sequence>
<dbReference type="EMBL" id="GGEC01008927">
    <property type="protein sequence ID" value="MBW89410.1"/>
    <property type="molecule type" value="Transcribed_RNA"/>
</dbReference>
<reference evidence="2" key="1">
    <citation type="submission" date="2018-02" db="EMBL/GenBank/DDBJ databases">
        <title>Rhizophora mucronata_Transcriptome.</title>
        <authorList>
            <person name="Meera S.P."/>
            <person name="Sreeshan A."/>
            <person name="Augustine A."/>
        </authorList>
    </citation>
    <scope>NUCLEOTIDE SEQUENCE</scope>
    <source>
        <tissue evidence="2">Leaf</tissue>
    </source>
</reference>
<feature type="signal peptide" evidence="1">
    <location>
        <begin position="1"/>
        <end position="15"/>
    </location>
</feature>
<feature type="chain" id="PRO_5015122095" evidence="1">
    <location>
        <begin position="16"/>
        <end position="85"/>
    </location>
</feature>
<name>A0A2P2J7H2_RHIMU</name>
<organism evidence="2">
    <name type="scientific">Rhizophora mucronata</name>
    <name type="common">Asiatic mangrove</name>
    <dbReference type="NCBI Taxonomy" id="61149"/>
    <lineage>
        <taxon>Eukaryota</taxon>
        <taxon>Viridiplantae</taxon>
        <taxon>Streptophyta</taxon>
        <taxon>Embryophyta</taxon>
        <taxon>Tracheophyta</taxon>
        <taxon>Spermatophyta</taxon>
        <taxon>Magnoliopsida</taxon>
        <taxon>eudicotyledons</taxon>
        <taxon>Gunneridae</taxon>
        <taxon>Pentapetalae</taxon>
        <taxon>rosids</taxon>
        <taxon>fabids</taxon>
        <taxon>Malpighiales</taxon>
        <taxon>Rhizophoraceae</taxon>
        <taxon>Rhizophora</taxon>
    </lineage>
</organism>
<evidence type="ECO:0000256" key="1">
    <source>
        <dbReference type="SAM" id="SignalP"/>
    </source>
</evidence>
<proteinExistence type="predicted"/>
<dbReference type="AlphaFoldDB" id="A0A2P2J7H2"/>
<protein>
    <submittedName>
        <fullName evidence="2">Uncharacterized protein At2g17340 isoform X2</fullName>
    </submittedName>
</protein>
<keyword evidence="1" id="KW-0732">Signal</keyword>